<dbReference type="EMBL" id="KE656269">
    <property type="protein sequence ID" value="EQK97878.1"/>
    <property type="molecule type" value="Genomic_DNA"/>
</dbReference>
<proteinExistence type="predicted"/>
<dbReference type="PANTHER" id="PTHR45657:SF3">
    <property type="entry name" value="TRANSPORTER, PUTATIVE (AFU_ORTHOLOGUE AFUA_5G09260)-RELATED"/>
    <property type="match status" value="1"/>
</dbReference>
<gene>
    <name evidence="3" type="ORF">OCS_06411</name>
</gene>
<dbReference type="InterPro" id="IPR001251">
    <property type="entry name" value="CRAL-TRIO_dom"/>
</dbReference>
<dbReference type="InterPro" id="IPR051026">
    <property type="entry name" value="PI/PC_transfer"/>
</dbReference>
<protein>
    <submittedName>
        <fullName evidence="3">Cellular retinaldehyde-binding/triple function</fullName>
    </submittedName>
</protein>
<dbReference type="Pfam" id="PF00650">
    <property type="entry name" value="CRAL_TRIO"/>
    <property type="match status" value="1"/>
</dbReference>
<evidence type="ECO:0000259" key="2">
    <source>
        <dbReference type="PROSITE" id="PS50191"/>
    </source>
</evidence>
<dbReference type="Proteomes" id="UP000019374">
    <property type="component" value="Unassembled WGS sequence"/>
</dbReference>
<evidence type="ECO:0000313" key="4">
    <source>
        <dbReference type="Proteomes" id="UP000019374"/>
    </source>
</evidence>
<sequence length="206" mass="22288">MIGHLQALFSLSCSHYPETIARMFFVGASSTFSLIWSYGKLWLDAASAAKMAILRPAEVKAALEAVIDPRNIPIKYGGELDFSHGQPPCLDPAIYSALDWEPGHDSIPAGPLVWEDTDDGEHMACFTCGSKGGEAQRQRICTMRKRRPDDDDDTLASVALASPVIGEKLAMAAGAEAGRQTLRRVPRSLRNGQDRVGAANGSEWDS</sequence>
<dbReference type="AlphaFoldDB" id="T5A5K6"/>
<reference evidence="3 4" key="1">
    <citation type="journal article" date="2013" name="Chin. Sci. Bull.">
        <title>Genome survey uncovers the secrets of sex and lifestyle in caterpillar fungus.</title>
        <authorList>
            <person name="Hu X."/>
            <person name="Zhang Y."/>
            <person name="Xiao G."/>
            <person name="Zheng P."/>
            <person name="Xia Y."/>
            <person name="Zhang X."/>
            <person name="St Leger R.J."/>
            <person name="Liu X."/>
            <person name="Wang C."/>
        </authorList>
    </citation>
    <scope>NUCLEOTIDE SEQUENCE [LARGE SCALE GENOMIC DNA]</scope>
    <source>
        <strain evidence="4">Co18 / CGMCC 3.14243</strain>
        <tissue evidence="3">Fruit-body</tissue>
    </source>
</reference>
<dbReference type="PANTHER" id="PTHR45657">
    <property type="entry name" value="CRAL-TRIO DOMAIN-CONTAINING PROTEIN YKL091C-RELATED"/>
    <property type="match status" value="1"/>
</dbReference>
<dbReference type="InterPro" id="IPR036865">
    <property type="entry name" value="CRAL-TRIO_dom_sf"/>
</dbReference>
<accession>T5A5K6</accession>
<feature type="domain" description="CRAL-TRIO" evidence="2">
    <location>
        <begin position="1"/>
        <end position="84"/>
    </location>
</feature>
<dbReference type="Gene3D" id="3.40.525.10">
    <property type="entry name" value="CRAL-TRIO lipid binding domain"/>
    <property type="match status" value="1"/>
</dbReference>
<feature type="region of interest" description="Disordered" evidence="1">
    <location>
        <begin position="177"/>
        <end position="206"/>
    </location>
</feature>
<dbReference type="eggNOG" id="KOG1471">
    <property type="taxonomic scope" value="Eukaryota"/>
</dbReference>
<evidence type="ECO:0000313" key="3">
    <source>
        <dbReference type="EMBL" id="EQK97878.1"/>
    </source>
</evidence>
<dbReference type="PROSITE" id="PS50191">
    <property type="entry name" value="CRAL_TRIO"/>
    <property type="match status" value="1"/>
</dbReference>
<name>T5A5K6_OPHSC</name>
<dbReference type="CDD" id="cd00170">
    <property type="entry name" value="SEC14"/>
    <property type="match status" value="1"/>
</dbReference>
<dbReference type="HOGENOM" id="CLU_1332300_0_0_1"/>
<dbReference type="SUPFAM" id="SSF52087">
    <property type="entry name" value="CRAL/TRIO domain"/>
    <property type="match status" value="1"/>
</dbReference>
<organism evidence="3 4">
    <name type="scientific">Ophiocordyceps sinensis (strain Co18 / CGMCC 3.14243)</name>
    <name type="common">Yarsagumba caterpillar fungus</name>
    <name type="synonym">Hirsutella sinensis</name>
    <dbReference type="NCBI Taxonomy" id="911162"/>
    <lineage>
        <taxon>Eukaryota</taxon>
        <taxon>Fungi</taxon>
        <taxon>Dikarya</taxon>
        <taxon>Ascomycota</taxon>
        <taxon>Pezizomycotina</taxon>
        <taxon>Sordariomycetes</taxon>
        <taxon>Hypocreomycetidae</taxon>
        <taxon>Hypocreales</taxon>
        <taxon>Ophiocordycipitaceae</taxon>
        <taxon>Ophiocordyceps</taxon>
    </lineage>
</organism>
<evidence type="ECO:0000256" key="1">
    <source>
        <dbReference type="SAM" id="MobiDB-lite"/>
    </source>
</evidence>